<evidence type="ECO:0000313" key="2">
    <source>
        <dbReference type="EMBL" id="KAF6816459.1"/>
    </source>
</evidence>
<accession>A0A8H6JNE0</accession>
<evidence type="ECO:0000313" key="3">
    <source>
        <dbReference type="Proteomes" id="UP000654918"/>
    </source>
</evidence>
<protein>
    <recommendedName>
        <fullName evidence="4">Bulb-type lectin domain-containing protein</fullName>
    </recommendedName>
</protein>
<sequence length="542" mass="59774">MGPTNTGAMIVTQSRWASIRSAGASRRSRVAAAALILFLASAALVLQPDWHAATSGLRVPGMPTASPTLEPLMPTMPATETPDDATATPATPPMEAKVMTAVLHSDEDGILLSAGNPIFVSPNGRYSLALQPDGDLVLSHVFDGVARPVWWTSTGDHHTGGRTVGVESHNGHLRLVIKAVLKNTWVTVWHSDFEPACNNARPKRDGEAGQTQNTGQLELSDDGQLTLTGACDLYVPAAEREKERSLAVIVAGLYRTNNRACKTHMDHIVENHPAFSRVDVFAYVLFEPADIDVHKRTRESIEAELRECYGAHLRSVDVVPIAEAEVAYPGGPEAMLAPCGERLTRLNNQLRTVWLAAQKWWAWSVTNGFKHDTVLRIRPDTSFWARPEFQSLEKMGNTLVLPHPKGEHYFYCARMSGNVGVGVSDQIAYGNVASMQHWLNMYDRFAQMVDLAANPDRPAMRDFSGCEDLPTGPLASDCPRPAPCSIECLVAWYLDARGLDFRVEWGWEQNVLRWKDIGMIGAEEERMADQRQDDKDDGMKWG</sequence>
<dbReference type="SUPFAM" id="SSF51110">
    <property type="entry name" value="alpha-D-mannose-specific plant lectins"/>
    <property type="match status" value="1"/>
</dbReference>
<dbReference type="InterPro" id="IPR036426">
    <property type="entry name" value="Bulb-type_lectin_dom_sf"/>
</dbReference>
<evidence type="ECO:0000256" key="1">
    <source>
        <dbReference type="SAM" id="MobiDB-lite"/>
    </source>
</evidence>
<name>A0A8H6JNE0_9PEZI</name>
<evidence type="ECO:0008006" key="4">
    <source>
        <dbReference type="Google" id="ProtNLM"/>
    </source>
</evidence>
<comment type="caution">
    <text evidence="2">The sequence shown here is derived from an EMBL/GenBank/DDBJ whole genome shotgun (WGS) entry which is preliminary data.</text>
</comment>
<proteinExistence type="predicted"/>
<gene>
    <name evidence="2" type="ORF">CPLU01_13850</name>
</gene>
<dbReference type="AlphaFoldDB" id="A0A8H6JNE0"/>
<reference evidence="2" key="1">
    <citation type="journal article" date="2020" name="Phytopathology">
        <title>Genome Sequence Resources of Colletotrichum truncatum, C. plurivorum, C. musicola, and C. sojae: Four Species Pathogenic to Soybean (Glycine max).</title>
        <authorList>
            <person name="Rogerio F."/>
            <person name="Boufleur T.R."/>
            <person name="Ciampi-Guillardi M."/>
            <person name="Sukno S.A."/>
            <person name="Thon M.R."/>
            <person name="Massola Junior N.S."/>
            <person name="Baroncelli R."/>
        </authorList>
    </citation>
    <scope>NUCLEOTIDE SEQUENCE</scope>
    <source>
        <strain evidence="2">LFN00145</strain>
    </source>
</reference>
<feature type="region of interest" description="Disordered" evidence="1">
    <location>
        <begin position="197"/>
        <end position="216"/>
    </location>
</feature>
<organism evidence="2 3">
    <name type="scientific">Colletotrichum plurivorum</name>
    <dbReference type="NCBI Taxonomy" id="2175906"/>
    <lineage>
        <taxon>Eukaryota</taxon>
        <taxon>Fungi</taxon>
        <taxon>Dikarya</taxon>
        <taxon>Ascomycota</taxon>
        <taxon>Pezizomycotina</taxon>
        <taxon>Sordariomycetes</taxon>
        <taxon>Hypocreomycetidae</taxon>
        <taxon>Glomerellales</taxon>
        <taxon>Glomerellaceae</taxon>
        <taxon>Colletotrichum</taxon>
        <taxon>Colletotrichum orchidearum species complex</taxon>
    </lineage>
</organism>
<dbReference type="Gene3D" id="2.90.10.30">
    <property type="match status" value="1"/>
</dbReference>
<keyword evidence="3" id="KW-1185">Reference proteome</keyword>
<dbReference type="Proteomes" id="UP000654918">
    <property type="component" value="Unassembled WGS sequence"/>
</dbReference>
<dbReference type="EMBL" id="WIGO01000336">
    <property type="protein sequence ID" value="KAF6816459.1"/>
    <property type="molecule type" value="Genomic_DNA"/>
</dbReference>